<dbReference type="InterPro" id="IPR017896">
    <property type="entry name" value="4Fe4S_Fe-S-bd"/>
</dbReference>
<dbReference type="RefSeq" id="WP_013278842.1">
    <property type="nucleotide sequence ID" value="NC_014378.1"/>
</dbReference>
<evidence type="ECO:0000256" key="2">
    <source>
        <dbReference type="ARBA" id="ARBA00011238"/>
    </source>
</evidence>
<dbReference type="Gene3D" id="3.40.50.970">
    <property type="match status" value="2"/>
</dbReference>
<evidence type="ECO:0000256" key="4">
    <source>
        <dbReference type="ARBA" id="ARBA00017710"/>
    </source>
</evidence>
<feature type="binding site" evidence="15">
    <location>
        <position position="562"/>
    </location>
    <ligand>
        <name>[4Fe-4S] cluster</name>
        <dbReference type="ChEBI" id="CHEBI:49883"/>
        <label>2</label>
    </ligand>
</feature>
<dbReference type="OrthoDB" id="9804603at2"/>
<evidence type="ECO:0000313" key="17">
    <source>
        <dbReference type="EMBL" id="ADL13397.1"/>
    </source>
</evidence>
<gene>
    <name evidence="17" type="ordered locus">Acear_1894</name>
</gene>
<name>D9QSD4_ACEAZ</name>
<evidence type="ECO:0000256" key="15">
    <source>
        <dbReference type="PIRSR" id="PIRSR006439-50"/>
    </source>
</evidence>
<dbReference type="FunFam" id="3.40.50.970:FF:000039">
    <property type="entry name" value="Indolepyruvate oxidoreductase subunit IorA"/>
    <property type="match status" value="1"/>
</dbReference>
<evidence type="ECO:0000256" key="12">
    <source>
        <dbReference type="ARBA" id="ARBA00030514"/>
    </source>
</evidence>
<dbReference type="GO" id="GO:0030976">
    <property type="term" value="F:thiamine pyrophosphate binding"/>
    <property type="evidence" value="ECO:0007669"/>
    <property type="project" value="InterPro"/>
</dbReference>
<dbReference type="CDD" id="cd07034">
    <property type="entry name" value="TPP_PYR_PFOR_IOR-alpha_like"/>
    <property type="match status" value="1"/>
</dbReference>
<feature type="binding site" evidence="15">
    <location>
        <position position="534"/>
    </location>
    <ligand>
        <name>[4Fe-4S] cluster</name>
        <dbReference type="ChEBI" id="CHEBI:49883"/>
        <label>1</label>
    </ligand>
</feature>
<feature type="binding site" evidence="15">
    <location>
        <position position="537"/>
    </location>
    <ligand>
        <name>[4Fe-4S] cluster</name>
        <dbReference type="ChEBI" id="CHEBI:49883"/>
        <label>1</label>
    </ligand>
</feature>
<organism evidence="17 18">
    <name type="scientific">Acetohalobium arabaticum (strain ATCC 49924 / DSM 5501 / Z-7288)</name>
    <dbReference type="NCBI Taxonomy" id="574087"/>
    <lineage>
        <taxon>Bacteria</taxon>
        <taxon>Bacillati</taxon>
        <taxon>Bacillota</taxon>
        <taxon>Clostridia</taxon>
        <taxon>Halanaerobiales</taxon>
        <taxon>Halobacteroidaceae</taxon>
        <taxon>Acetohalobium</taxon>
    </lineage>
</organism>
<evidence type="ECO:0000256" key="3">
    <source>
        <dbReference type="ARBA" id="ARBA00012812"/>
    </source>
</evidence>
<evidence type="ECO:0000256" key="7">
    <source>
        <dbReference type="ARBA" id="ARBA00022723"/>
    </source>
</evidence>
<comment type="function">
    <text evidence="1 14">Catalyzes the ferredoxin-dependent oxidative decarboxylation of arylpyruvates.</text>
</comment>
<dbReference type="SUPFAM" id="SSF52518">
    <property type="entry name" value="Thiamin diphosphate-binding fold (THDP-binding)"/>
    <property type="match status" value="2"/>
</dbReference>
<dbReference type="SUPFAM" id="SSF52922">
    <property type="entry name" value="TK C-terminal domain-like"/>
    <property type="match status" value="1"/>
</dbReference>
<proteinExistence type="predicted"/>
<dbReference type="EC" id="1.2.7.8" evidence="3 14"/>
<reference evidence="17 18" key="1">
    <citation type="journal article" date="2010" name="Stand. Genomic Sci.">
        <title>Complete genome sequence of Acetohalobium arabaticum type strain (Z-7288).</title>
        <authorList>
            <person name="Sikorski J."/>
            <person name="Lapidus A."/>
            <person name="Chertkov O."/>
            <person name="Lucas S."/>
            <person name="Copeland A."/>
            <person name="Glavina Del Rio T."/>
            <person name="Nolan M."/>
            <person name="Tice H."/>
            <person name="Cheng J.F."/>
            <person name="Han C."/>
            <person name="Brambilla E."/>
            <person name="Pitluck S."/>
            <person name="Liolios K."/>
            <person name="Ivanova N."/>
            <person name="Mavromatis K."/>
            <person name="Mikhailova N."/>
            <person name="Pati A."/>
            <person name="Bruce D."/>
            <person name="Detter C."/>
            <person name="Tapia R."/>
            <person name="Goodwin L."/>
            <person name="Chen A."/>
            <person name="Palaniappan K."/>
            <person name="Land M."/>
            <person name="Hauser L."/>
            <person name="Chang Y.J."/>
            <person name="Jeffries C.D."/>
            <person name="Rohde M."/>
            <person name="Goker M."/>
            <person name="Spring S."/>
            <person name="Woyke T."/>
            <person name="Bristow J."/>
            <person name="Eisen J.A."/>
            <person name="Markowitz V."/>
            <person name="Hugenholtz P."/>
            <person name="Kyrpides N.C."/>
            <person name="Klenk H.P."/>
        </authorList>
    </citation>
    <scope>NUCLEOTIDE SEQUENCE [LARGE SCALE GENOMIC DNA]</scope>
    <source>
        <strain evidence="18">ATCC 49924 / DSM 5501 / Z-7288</strain>
    </source>
</reference>
<dbReference type="GO" id="GO:0046872">
    <property type="term" value="F:metal ion binding"/>
    <property type="evidence" value="ECO:0007669"/>
    <property type="project" value="UniProtKB-UniRule"/>
</dbReference>
<dbReference type="InterPro" id="IPR002880">
    <property type="entry name" value="Pyrv_Fd/Flavodoxin_OxRdtase_N"/>
</dbReference>
<comment type="subunit">
    <text evidence="2">Heterodimer of the IorA and IorB subunits.</text>
</comment>
<feature type="domain" description="4Fe-4S ferredoxin-type" evidence="16">
    <location>
        <begin position="525"/>
        <end position="546"/>
    </location>
</feature>
<dbReference type="KEGG" id="aar:Acear_1894"/>
<dbReference type="SUPFAM" id="SSF54862">
    <property type="entry name" value="4Fe-4S ferredoxins"/>
    <property type="match status" value="1"/>
</dbReference>
<feature type="binding site" evidence="15">
    <location>
        <position position="572"/>
    </location>
    <ligand>
        <name>[4Fe-4S] cluster</name>
        <dbReference type="ChEBI" id="CHEBI:49883"/>
        <label>1</label>
    </ligand>
</feature>
<keyword evidence="9 14" id="KW-0560">Oxidoreductase</keyword>
<dbReference type="eggNOG" id="COG4231">
    <property type="taxonomic scope" value="Bacteria"/>
</dbReference>
<sequence length="585" mass="63788">MEKVLLSGNEAVARGAYEAGVKVATAYPGTPSTEILENIVQYKDDIHCQWSPNEKVSMEVAIGAAFGGVRSLVAMKHVGLNVAADPFMTLSYTGIRGGLVVVSADDPSMHSSQNEQDNRHYARFAKVPMLEPADSQEAKDFVGYALDISEEFDTPVILRTTTRISHAKTVVEPGGREEYSVPEEFEKDPDKFVMVPANAYKRHPKIEERLNRVGDYAETSPLNRVEGQNQELGIITSGVTYNHAKEVFPEASFLKLGITYPLPEKKIKKFAKQVDKLYVIEELDPFLENQIKAMGIEVTGKDKLPLTYELNTKVIRESFIEEKVEDTIVEESKELPPRPPALCPGCPHRGVFYSLNKLGVTVTGDIGCYALGVVPPLSAMDTLVCMGASIGNAFGLELALGDKIKGDVVGVIGDSTYMHSGITGLIDIMYNKGASTIVILDNRITAMTGHQENPVTGKTLMGEDTVEVDLVELNKALGVENVRTVDPYDLGETKKVITEELEKDEISVVVAQRSCVLLDSVERKAPYTVDSDKCQDCGQCLDIGCPALVKEEGEAKINDYLCTGCGVCTEICVFDAIVRDGGSDE</sequence>
<keyword evidence="7 14" id="KW-0479">Metal-binding</keyword>
<dbReference type="InterPro" id="IPR045025">
    <property type="entry name" value="HACL1-like"/>
</dbReference>
<feature type="binding site" evidence="15">
    <location>
        <position position="540"/>
    </location>
    <ligand>
        <name>[4Fe-4S] cluster</name>
        <dbReference type="ChEBI" id="CHEBI:49883"/>
        <label>1</label>
    </ligand>
</feature>
<evidence type="ECO:0000256" key="6">
    <source>
        <dbReference type="ARBA" id="ARBA00022485"/>
    </source>
</evidence>
<dbReference type="PROSITE" id="PS51379">
    <property type="entry name" value="4FE4S_FER_2"/>
    <property type="match status" value="2"/>
</dbReference>
<keyword evidence="6 14" id="KW-0004">4Fe-4S</keyword>
<evidence type="ECO:0000259" key="16">
    <source>
        <dbReference type="PROSITE" id="PS51379"/>
    </source>
</evidence>
<dbReference type="CDD" id="cd02008">
    <property type="entry name" value="TPP_IOR_alpha"/>
    <property type="match status" value="1"/>
</dbReference>
<feature type="domain" description="4Fe-4S ferredoxin-type" evidence="16">
    <location>
        <begin position="553"/>
        <end position="582"/>
    </location>
</feature>
<dbReference type="GO" id="GO:0043805">
    <property type="term" value="F:indolepyruvate ferredoxin oxidoreductase activity"/>
    <property type="evidence" value="ECO:0007669"/>
    <property type="project" value="UniProtKB-UniRule"/>
</dbReference>
<accession>D9QSD4</accession>
<protein>
    <recommendedName>
        <fullName evidence="4 14">Indolepyruvate oxidoreductase subunit IorA</fullName>
        <shortName evidence="14">IOR</shortName>
        <ecNumber evidence="3 14">1.2.7.8</ecNumber>
    </recommendedName>
    <alternativeName>
        <fullName evidence="12 14">Indolepyruvate ferredoxin oxidoreductase subunit alpha</fullName>
    </alternativeName>
</protein>
<dbReference type="PANTHER" id="PTHR43710:SF5">
    <property type="entry name" value="INDOLEPYRUVATE FERREDOXIN OXIDOREDUCTASE ALPHA SUBUNIT"/>
    <property type="match status" value="1"/>
</dbReference>
<feature type="binding site" evidence="15">
    <location>
        <position position="568"/>
    </location>
    <ligand>
        <name>[4Fe-4S] cluster</name>
        <dbReference type="ChEBI" id="CHEBI:49883"/>
        <label>2</label>
    </ligand>
</feature>
<dbReference type="STRING" id="574087.Acear_1894"/>
<dbReference type="InterPro" id="IPR011766">
    <property type="entry name" value="TPP_enzyme_TPP-bd"/>
</dbReference>
<dbReference type="InterPro" id="IPR009014">
    <property type="entry name" value="Transketo_C/PFOR_II"/>
</dbReference>
<evidence type="ECO:0000313" key="18">
    <source>
        <dbReference type="Proteomes" id="UP000001661"/>
    </source>
</evidence>
<keyword evidence="8 14" id="KW-0249">Electron transport</keyword>
<evidence type="ECO:0000256" key="1">
    <source>
        <dbReference type="ARBA" id="ARBA00002995"/>
    </source>
</evidence>
<dbReference type="EMBL" id="CP002105">
    <property type="protein sequence ID" value="ADL13397.1"/>
    <property type="molecule type" value="Genomic_DNA"/>
</dbReference>
<feature type="binding site" evidence="15">
    <location>
        <position position="545"/>
    </location>
    <ligand>
        <name>[4Fe-4S] cluster</name>
        <dbReference type="ChEBI" id="CHEBI:49883"/>
        <label>2</label>
    </ligand>
</feature>
<evidence type="ECO:0000256" key="13">
    <source>
        <dbReference type="ARBA" id="ARBA00048332"/>
    </source>
</evidence>
<evidence type="ECO:0000256" key="5">
    <source>
        <dbReference type="ARBA" id="ARBA00022448"/>
    </source>
</evidence>
<comment type="catalytic activity">
    <reaction evidence="13 14">
        <text>indole-3-pyruvate + 2 oxidized [2Fe-2S]-[ferredoxin] + CoA = (indol-3-yl)acetyl-CoA + 2 reduced [2Fe-2S]-[ferredoxin] + CO2 + H(+)</text>
        <dbReference type="Rhea" id="RHEA:12645"/>
        <dbReference type="Rhea" id="RHEA-COMP:10000"/>
        <dbReference type="Rhea" id="RHEA-COMP:10001"/>
        <dbReference type="ChEBI" id="CHEBI:15378"/>
        <dbReference type="ChEBI" id="CHEBI:16526"/>
        <dbReference type="ChEBI" id="CHEBI:17640"/>
        <dbReference type="ChEBI" id="CHEBI:33737"/>
        <dbReference type="ChEBI" id="CHEBI:33738"/>
        <dbReference type="ChEBI" id="CHEBI:57271"/>
        <dbReference type="ChEBI" id="CHEBI:57287"/>
        <dbReference type="EC" id="1.2.7.8"/>
    </reaction>
</comment>
<dbReference type="InterPro" id="IPR029061">
    <property type="entry name" value="THDP-binding"/>
</dbReference>
<keyword evidence="10 14" id="KW-0408">Iron</keyword>
<dbReference type="Gene3D" id="3.30.70.20">
    <property type="match status" value="1"/>
</dbReference>
<keyword evidence="5 14" id="KW-0813">Transport</keyword>
<evidence type="ECO:0000256" key="8">
    <source>
        <dbReference type="ARBA" id="ARBA00022982"/>
    </source>
</evidence>
<keyword evidence="17" id="KW-0670">Pyruvate</keyword>
<dbReference type="PANTHER" id="PTHR43710">
    <property type="entry name" value="2-HYDROXYACYL-COA LYASE"/>
    <property type="match status" value="1"/>
</dbReference>
<dbReference type="Pfam" id="PF02775">
    <property type="entry name" value="TPP_enzyme_C"/>
    <property type="match status" value="1"/>
</dbReference>
<dbReference type="AlphaFoldDB" id="D9QSD4"/>
<evidence type="ECO:0000256" key="14">
    <source>
        <dbReference type="PIRNR" id="PIRNR006439"/>
    </source>
</evidence>
<dbReference type="GO" id="GO:0051539">
    <property type="term" value="F:4 iron, 4 sulfur cluster binding"/>
    <property type="evidence" value="ECO:0007669"/>
    <property type="project" value="UniProtKB-UniRule"/>
</dbReference>
<dbReference type="InterPro" id="IPR017721">
    <property type="entry name" value="IorA"/>
</dbReference>
<dbReference type="PIRSF" id="PIRSF006439">
    <property type="entry name" value="Indolepyruvate_ferr_oxidored"/>
    <property type="match status" value="1"/>
</dbReference>
<dbReference type="Pfam" id="PF01855">
    <property type="entry name" value="POR_N"/>
    <property type="match status" value="1"/>
</dbReference>
<evidence type="ECO:0000256" key="11">
    <source>
        <dbReference type="ARBA" id="ARBA00023014"/>
    </source>
</evidence>
<dbReference type="HOGENOM" id="CLU_017727_0_0_9"/>
<keyword evidence="11 14" id="KW-0411">Iron-sulfur</keyword>
<dbReference type="Proteomes" id="UP000001661">
    <property type="component" value="Chromosome"/>
</dbReference>
<feature type="binding site" evidence="15">
    <location>
        <position position="565"/>
    </location>
    <ligand>
        <name>[4Fe-4S] cluster</name>
        <dbReference type="ChEBI" id="CHEBI:49883"/>
        <label>2</label>
    </ligand>
</feature>
<evidence type="ECO:0000256" key="10">
    <source>
        <dbReference type="ARBA" id="ARBA00023004"/>
    </source>
</evidence>
<keyword evidence="18" id="KW-1185">Reference proteome</keyword>
<evidence type="ECO:0000256" key="9">
    <source>
        <dbReference type="ARBA" id="ARBA00023002"/>
    </source>
</evidence>
<dbReference type="NCBIfam" id="TIGR03336">
    <property type="entry name" value="IOR_alpha"/>
    <property type="match status" value="1"/>
</dbReference>
<comment type="cofactor">
    <cofactor evidence="14 15">
        <name>[4Fe-4S] cluster</name>
        <dbReference type="ChEBI" id="CHEBI:49883"/>
    </cofactor>
    <text evidence="14 15">Binds 2 [4Fe-4S] clusters. In this family the first cluster has a non-standard and varying [4Fe-4S] binding motif CX(2)CX(2)CX(4-5)CP.</text>
</comment>